<protein>
    <recommendedName>
        <fullName evidence="3">MalT-like TPR region domain-containing protein</fullName>
    </recommendedName>
</protein>
<gene>
    <name evidence="1" type="ORF">GARC_2339</name>
</gene>
<comment type="caution">
    <text evidence="1">The sequence shown here is derived from an EMBL/GenBank/DDBJ whole genome shotgun (WGS) entry which is preliminary data.</text>
</comment>
<name>K6Z7A5_9ALTE</name>
<dbReference type="OrthoDB" id="5733587at2"/>
<evidence type="ECO:0000313" key="2">
    <source>
        <dbReference type="Proteomes" id="UP000006327"/>
    </source>
</evidence>
<evidence type="ECO:0008006" key="3">
    <source>
        <dbReference type="Google" id="ProtNLM"/>
    </source>
</evidence>
<dbReference type="EMBL" id="BAEO01000029">
    <property type="protein sequence ID" value="GAC19305.1"/>
    <property type="molecule type" value="Genomic_DNA"/>
</dbReference>
<sequence length="151" mass="17405">MALNFLCPVHRDWVYFHPQEALSYLENSQQQGETLLQQQNWHEAIAHLGCAFEATEILMELQGAGESFLLFRLTSLAVLLASSFKHLNEHDCAQLILKQAQQKLQLAADTSFGNKPRLAYIQECLFSIRTNQEQFKVKHMFEQPIFTSQVH</sequence>
<organism evidence="1 2">
    <name type="scientific">Paraglaciecola arctica BSs20135</name>
    <dbReference type="NCBI Taxonomy" id="493475"/>
    <lineage>
        <taxon>Bacteria</taxon>
        <taxon>Pseudomonadati</taxon>
        <taxon>Pseudomonadota</taxon>
        <taxon>Gammaproteobacteria</taxon>
        <taxon>Alteromonadales</taxon>
        <taxon>Alteromonadaceae</taxon>
        <taxon>Paraglaciecola</taxon>
    </lineage>
</organism>
<reference evidence="1 2" key="1">
    <citation type="journal article" date="2017" name="Antonie Van Leeuwenhoek">
        <title>Rhizobium rhizosphaerae sp. nov., a novel species isolated from rice rhizosphere.</title>
        <authorList>
            <person name="Zhao J.J."/>
            <person name="Zhang J."/>
            <person name="Zhang R.J."/>
            <person name="Zhang C.W."/>
            <person name="Yin H.Q."/>
            <person name="Zhang X.X."/>
        </authorList>
    </citation>
    <scope>NUCLEOTIDE SEQUENCE [LARGE SCALE GENOMIC DNA]</scope>
    <source>
        <strain evidence="1 2">BSs20135</strain>
    </source>
</reference>
<dbReference type="AlphaFoldDB" id="K6Z7A5"/>
<dbReference type="Proteomes" id="UP000006327">
    <property type="component" value="Unassembled WGS sequence"/>
</dbReference>
<evidence type="ECO:0000313" key="1">
    <source>
        <dbReference type="EMBL" id="GAC19305.1"/>
    </source>
</evidence>
<accession>K6Z7A5</accession>
<dbReference type="STRING" id="493475.GARC_2339"/>
<proteinExistence type="predicted"/>
<dbReference type="RefSeq" id="WP_007620000.1">
    <property type="nucleotide sequence ID" value="NZ_BAEO01000029.1"/>
</dbReference>
<keyword evidence="2" id="KW-1185">Reference proteome</keyword>